<dbReference type="PANTHER" id="PTHR33332">
    <property type="entry name" value="REVERSE TRANSCRIPTASE DOMAIN-CONTAINING PROTEIN"/>
    <property type="match status" value="1"/>
</dbReference>
<dbReference type="AlphaFoldDB" id="A0AAN7NM44"/>
<organism evidence="1 2">
    <name type="scientific">Mycteria americana</name>
    <name type="common">Wood stork</name>
    <dbReference type="NCBI Taxonomy" id="33587"/>
    <lineage>
        <taxon>Eukaryota</taxon>
        <taxon>Metazoa</taxon>
        <taxon>Chordata</taxon>
        <taxon>Craniata</taxon>
        <taxon>Vertebrata</taxon>
        <taxon>Euteleostomi</taxon>
        <taxon>Archelosauria</taxon>
        <taxon>Archosauria</taxon>
        <taxon>Dinosauria</taxon>
        <taxon>Saurischia</taxon>
        <taxon>Theropoda</taxon>
        <taxon>Coelurosauria</taxon>
        <taxon>Aves</taxon>
        <taxon>Neognathae</taxon>
        <taxon>Neoaves</taxon>
        <taxon>Aequornithes</taxon>
        <taxon>Ciconiiformes</taxon>
        <taxon>Ciconiidae</taxon>
        <taxon>Mycteria</taxon>
    </lineage>
</organism>
<gene>
    <name evidence="1" type="ORF">QYF61_017304</name>
</gene>
<accession>A0AAN7NM44</accession>
<dbReference type="EMBL" id="JAUNZN010000002">
    <property type="protein sequence ID" value="KAK4827366.1"/>
    <property type="molecule type" value="Genomic_DNA"/>
</dbReference>
<evidence type="ECO:0000313" key="1">
    <source>
        <dbReference type="EMBL" id="KAK4827366.1"/>
    </source>
</evidence>
<comment type="caution">
    <text evidence="1">The sequence shown here is derived from an EMBL/GenBank/DDBJ whole genome shotgun (WGS) entry which is preliminary data.</text>
</comment>
<sequence length="297" mass="33353">MSKYKGCTTVSIPVLIGKAEENILEPSRYFFFLLHRISSNYQCTTGFNIFTNDLDDRVECALSKFAGVTELEGVADTPEGRAAIQKDLERLEKWADRNLMKFNKGKCKVVYLGMNNLIHQYMLGANQLESSFVEKDLESPGEHQVEHEPAMRPCGCIGFMWQGRVIEQLGGHLVASQGQPTKVSKATNGILGCIRRSVASRSRDVVLPIYSALPISWKAAWKELDVHADTELTTRQQRVLAVEKADSIMGCIRQSVANGLREVIPPICLTLLRHNWSDRSKSGLPSKKWKYWSRPGP</sequence>
<proteinExistence type="predicted"/>
<evidence type="ECO:0000313" key="2">
    <source>
        <dbReference type="Proteomes" id="UP001333110"/>
    </source>
</evidence>
<reference evidence="1 2" key="1">
    <citation type="journal article" date="2023" name="J. Hered.">
        <title>Chromosome-level genome of the wood stork (Mycteria americana) provides insight into avian chromosome evolution.</title>
        <authorList>
            <person name="Flamio R. Jr."/>
            <person name="Ramstad K.M."/>
        </authorList>
    </citation>
    <scope>NUCLEOTIDE SEQUENCE [LARGE SCALE GENOMIC DNA]</scope>
    <source>
        <strain evidence="1">JAX WOST 10</strain>
    </source>
</reference>
<evidence type="ECO:0008006" key="3">
    <source>
        <dbReference type="Google" id="ProtNLM"/>
    </source>
</evidence>
<protein>
    <recommendedName>
        <fullName evidence="3">Rna-directed dna polymerase from mobile element jockey-like</fullName>
    </recommendedName>
</protein>
<name>A0AAN7NM44_MYCAM</name>
<keyword evidence="2" id="KW-1185">Reference proteome</keyword>
<dbReference type="Proteomes" id="UP001333110">
    <property type="component" value="Unassembled WGS sequence"/>
</dbReference>